<dbReference type="PANTHER" id="PTHR12304:SF4">
    <property type="entry name" value="URIDINE NUCLEOSIDASE"/>
    <property type="match status" value="1"/>
</dbReference>
<dbReference type="InterPro" id="IPR001910">
    <property type="entry name" value="Inosine/uridine_hydrolase_dom"/>
</dbReference>
<dbReference type="GO" id="GO:0008477">
    <property type="term" value="F:purine nucleosidase activity"/>
    <property type="evidence" value="ECO:0007669"/>
    <property type="project" value="TreeGrafter"/>
</dbReference>
<feature type="domain" description="Inosine/uridine-preferring nucleoside hydrolase" evidence="3">
    <location>
        <begin position="5"/>
        <end position="276"/>
    </location>
</feature>
<dbReference type="Gene3D" id="3.90.245.10">
    <property type="entry name" value="Ribonucleoside hydrolase-like"/>
    <property type="match status" value="1"/>
</dbReference>
<dbReference type="GO" id="GO:0006152">
    <property type="term" value="P:purine nucleoside catabolic process"/>
    <property type="evidence" value="ECO:0007669"/>
    <property type="project" value="TreeGrafter"/>
</dbReference>
<organism evidence="4">
    <name type="scientific">candidate division TA06 bacterium ADurb.Bin131</name>
    <dbReference type="NCBI Taxonomy" id="1852827"/>
    <lineage>
        <taxon>Bacteria</taxon>
        <taxon>Bacteria division TA06</taxon>
    </lineage>
</organism>
<evidence type="ECO:0000256" key="2">
    <source>
        <dbReference type="ARBA" id="ARBA00023295"/>
    </source>
</evidence>
<proteinExistence type="predicted"/>
<keyword evidence="1 4" id="KW-0378">Hydrolase</keyword>
<protein>
    <submittedName>
        <fullName evidence="4">Pyrimidine-specific ribonucleoside hydrolase RihB</fullName>
        <ecNumber evidence="4">3.2.2.8</ecNumber>
    </submittedName>
</protein>
<comment type="caution">
    <text evidence="4">The sequence shown here is derived from an EMBL/GenBank/DDBJ whole genome shotgun (WGS) entry which is preliminary data.</text>
</comment>
<dbReference type="SUPFAM" id="SSF53590">
    <property type="entry name" value="Nucleoside hydrolase"/>
    <property type="match status" value="1"/>
</dbReference>
<evidence type="ECO:0000259" key="3">
    <source>
        <dbReference type="Pfam" id="PF01156"/>
    </source>
</evidence>
<dbReference type="GO" id="GO:0050263">
    <property type="term" value="F:ribosylpyrimidine nucleosidase activity"/>
    <property type="evidence" value="ECO:0007669"/>
    <property type="project" value="UniProtKB-EC"/>
</dbReference>
<evidence type="ECO:0000256" key="1">
    <source>
        <dbReference type="ARBA" id="ARBA00022801"/>
    </source>
</evidence>
<dbReference type="Pfam" id="PF01156">
    <property type="entry name" value="IU_nuc_hydro"/>
    <property type="match status" value="1"/>
</dbReference>
<dbReference type="Proteomes" id="UP000485562">
    <property type="component" value="Unassembled WGS sequence"/>
</dbReference>
<keyword evidence="2 4" id="KW-0326">Glycosidase</keyword>
<sequence>MKEKVILDTDIGSDIDDAICLAYLLSNPDCELIGITTVSGQPEQRAMIASYICEKAGRQIPVFSGLCEPFIGEQKQKTCQQFEYLKKISYSGIYSKEWFNFLREVIRKNPGEINLIAIGPLTNIGILFKIDSEIPSLLKSIYVMGGAFFGTEKSIEWNISCDPYAANIVFSSPAKSIYVCGLDVTKKVKMQKDKVIEEFKKRKILKEILGFAEIWFENREIITFHDPLAASVLFNRNICAFKKGKIFVEQLGQTGFIEDKKTNVSVASDVDIELFFSHFFETFDYFM</sequence>
<dbReference type="GO" id="GO:0005829">
    <property type="term" value="C:cytosol"/>
    <property type="evidence" value="ECO:0007669"/>
    <property type="project" value="TreeGrafter"/>
</dbReference>
<dbReference type="EC" id="3.2.2.8" evidence="4"/>
<gene>
    <name evidence="4" type="primary">rihB</name>
    <name evidence="4" type="ORF">BWX89_00609</name>
</gene>
<dbReference type="EMBL" id="MWDQ01000048">
    <property type="protein sequence ID" value="OQB74202.1"/>
    <property type="molecule type" value="Genomic_DNA"/>
</dbReference>
<dbReference type="AlphaFoldDB" id="A0A1V6CBB2"/>
<name>A0A1V6CBB2_UNCT6</name>
<dbReference type="InterPro" id="IPR036452">
    <property type="entry name" value="Ribo_hydro-like"/>
</dbReference>
<dbReference type="PANTHER" id="PTHR12304">
    <property type="entry name" value="INOSINE-URIDINE PREFERRING NUCLEOSIDE HYDROLASE"/>
    <property type="match status" value="1"/>
</dbReference>
<dbReference type="InterPro" id="IPR023186">
    <property type="entry name" value="IUNH"/>
</dbReference>
<evidence type="ECO:0000313" key="4">
    <source>
        <dbReference type="EMBL" id="OQB74202.1"/>
    </source>
</evidence>
<accession>A0A1V6CBB2</accession>
<reference evidence="4" key="1">
    <citation type="submission" date="2017-02" db="EMBL/GenBank/DDBJ databases">
        <title>Delving into the versatile metabolic prowess of the omnipresent phylum Bacteroidetes.</title>
        <authorList>
            <person name="Nobu M.K."/>
            <person name="Mei R."/>
            <person name="Narihiro T."/>
            <person name="Kuroda K."/>
            <person name="Liu W.-T."/>
        </authorList>
    </citation>
    <scope>NUCLEOTIDE SEQUENCE</scope>
    <source>
        <strain evidence="4">ADurb.Bin131</strain>
    </source>
</reference>